<gene>
    <name evidence="2" type="primary">LOC129925317</name>
</gene>
<dbReference type="RefSeq" id="XP_055880934.1">
    <property type="nucleotide sequence ID" value="XM_056024959.1"/>
</dbReference>
<accession>A0A9W3A175</accession>
<sequence>MCAPMDILTDLQSDTSFAFNFHSSSCKDMENHPITECFDTTFSSINGADIAEVSELDSTQVLFDISSEDAYFEDDYLQDFSSPESKSTMFSKTNSEYTILANLFCITHEDEDKFYNLDSLLQDSFSDLQPVFPPKLNCELLSVSIPFDASYCLTEKSQVRSIKSTRRKHNSEPDRSSNKLTVTCCKETQTDAIETDVLMVETLSIDSDFGLKIAFDCSLIDNSICIEDTDVGLANYISSKMAHEELRNNEMCIENVSFAEENGNVSDLFSLECCPISTSPHCIMPLSCSCERIKSNDNHNSCLPHLDLHNKCSQHGCYQSSSHSAGPFETIGIQDSSSPRGNCQTCSVSSCHSKKLGLISNENNNKGQTYSCFSNSGRTNVGVMTDFIGHRCNPVICCDSYCLSACSKILQINRKKRYKFEMFTVKYMIDSYSKFHKLKMKHRNITVANSDSSQCYKHHLFKNF</sequence>
<dbReference type="GeneID" id="129925317"/>
<reference evidence="2" key="1">
    <citation type="submission" date="2025-08" db="UniProtKB">
        <authorList>
            <consortium name="RefSeq"/>
        </authorList>
    </citation>
    <scope>IDENTIFICATION</scope>
</reference>
<dbReference type="AlphaFoldDB" id="A0A9W3A175"/>
<keyword evidence="1" id="KW-1185">Reference proteome</keyword>
<proteinExistence type="predicted"/>
<name>A0A9W3A175_BIOGL</name>
<dbReference type="Proteomes" id="UP001165740">
    <property type="component" value="Chromosome 3"/>
</dbReference>
<protein>
    <submittedName>
        <fullName evidence="2">Uncharacterized protein LOC129925317</fullName>
    </submittedName>
</protein>
<evidence type="ECO:0000313" key="1">
    <source>
        <dbReference type="Proteomes" id="UP001165740"/>
    </source>
</evidence>
<organism evidence="1 2">
    <name type="scientific">Biomphalaria glabrata</name>
    <name type="common">Bloodfluke planorb</name>
    <name type="synonym">Freshwater snail</name>
    <dbReference type="NCBI Taxonomy" id="6526"/>
    <lineage>
        <taxon>Eukaryota</taxon>
        <taxon>Metazoa</taxon>
        <taxon>Spiralia</taxon>
        <taxon>Lophotrochozoa</taxon>
        <taxon>Mollusca</taxon>
        <taxon>Gastropoda</taxon>
        <taxon>Heterobranchia</taxon>
        <taxon>Euthyneura</taxon>
        <taxon>Panpulmonata</taxon>
        <taxon>Hygrophila</taxon>
        <taxon>Lymnaeoidea</taxon>
        <taxon>Planorbidae</taxon>
        <taxon>Biomphalaria</taxon>
    </lineage>
</organism>
<evidence type="ECO:0000313" key="2">
    <source>
        <dbReference type="RefSeq" id="XP_055880934.1"/>
    </source>
</evidence>